<accession>A0ABD0KZ85</accession>
<organism evidence="2 3">
    <name type="scientific">Batillaria attramentaria</name>
    <dbReference type="NCBI Taxonomy" id="370345"/>
    <lineage>
        <taxon>Eukaryota</taxon>
        <taxon>Metazoa</taxon>
        <taxon>Spiralia</taxon>
        <taxon>Lophotrochozoa</taxon>
        <taxon>Mollusca</taxon>
        <taxon>Gastropoda</taxon>
        <taxon>Caenogastropoda</taxon>
        <taxon>Sorbeoconcha</taxon>
        <taxon>Cerithioidea</taxon>
        <taxon>Batillariidae</taxon>
        <taxon>Batillaria</taxon>
    </lineage>
</organism>
<dbReference type="Proteomes" id="UP001519460">
    <property type="component" value="Unassembled WGS sequence"/>
</dbReference>
<gene>
    <name evidence="2" type="ORF">BaRGS_00016278</name>
</gene>
<feature type="region of interest" description="Disordered" evidence="1">
    <location>
        <begin position="963"/>
        <end position="986"/>
    </location>
</feature>
<comment type="caution">
    <text evidence="2">The sequence shown here is derived from an EMBL/GenBank/DDBJ whole genome shotgun (WGS) entry which is preliminary data.</text>
</comment>
<name>A0ABD0KZ85_9CAEN</name>
<dbReference type="AlphaFoldDB" id="A0ABD0KZ85"/>
<feature type="compositionally biased region" description="Polar residues" evidence="1">
    <location>
        <begin position="421"/>
        <end position="436"/>
    </location>
</feature>
<evidence type="ECO:0000256" key="1">
    <source>
        <dbReference type="SAM" id="MobiDB-lite"/>
    </source>
</evidence>
<feature type="compositionally biased region" description="Low complexity" evidence="1">
    <location>
        <begin position="969"/>
        <end position="981"/>
    </location>
</feature>
<evidence type="ECO:0000313" key="2">
    <source>
        <dbReference type="EMBL" id="KAK7492405.1"/>
    </source>
</evidence>
<protein>
    <recommendedName>
        <fullName evidence="4">Ig-like domain-containing protein</fullName>
    </recommendedName>
</protein>
<feature type="region of interest" description="Disordered" evidence="1">
    <location>
        <begin position="415"/>
        <end position="436"/>
    </location>
</feature>
<reference evidence="2 3" key="1">
    <citation type="journal article" date="2023" name="Sci. Data">
        <title>Genome assembly of the Korean intertidal mud-creeper Batillaria attramentaria.</title>
        <authorList>
            <person name="Patra A.K."/>
            <person name="Ho P.T."/>
            <person name="Jun S."/>
            <person name="Lee S.J."/>
            <person name="Kim Y."/>
            <person name="Won Y.J."/>
        </authorList>
    </citation>
    <scope>NUCLEOTIDE SEQUENCE [LARGE SCALE GENOMIC DNA]</scope>
    <source>
        <strain evidence="2">Wonlab-2016</strain>
    </source>
</reference>
<sequence length="1007" mass="109231">MSCPGSELLEGSEYNFLCNLGQSVNTVTWTQVSATGQTTDIGSCFGVRNCTTPVSPNYDVVQWSSVSYLTIRDIARDVTSVVCRVHQSDGSFEAANCTFNVLSVRMSSCGSRGYEFTENHDWSVTCSVSETTRPITWSLVTPSGQTKTLGSCQSVNNCSSPDSPYITVTRLGRGLSQLMIDNIKQETAGVLMCSDGTDTYNCTLDVQIPVTVDACTVQVHRDNWTVSVSCDISRAYSALGRFEYRLLQTWQWSARYGSYVFEDLQPFTLTLYINSTTGKGLYKGTYTSSWPLPYRDGIYLDYRTTTYPGGIHTRVNGSFVVERPSPPSVQCEGALRDAGRVPCVCSTSSLGSPAGRLIWFSGDTVFAAGQYGVTSLQFPSNVTVDGCDVMQITCQLDWILKQNLSFPLACVARETTDTREQNSSAPDTPSTVSGRGTTVSVAMETADTGEQKSPASTVSGRGTTVSVAMETADTGEQKSPDTPSTDKVWGITVSVLLGGGGDPGVETVHFSQHQPQAGDPYHIYNGFNMQHSVNMLPTMLVSLLVLGLFTPQFSAAVTLNCTRHLLLRTDYYYHAHSCSTSGDSNSTVIWTVMSDSGNTSTMATCYGVNNCTSGDFDISVGRYSSQTWVEVNEVVREMSGVLVCTEQYSNGTEDSANCTVSVASVRSRYCENGWTVQEGTPISLNCDVSPSVILKWQLVSKDGQTTDINSAEVENCSVQVVPENWTAVASCDVTKVYSALGKYGFTIRQRWQPTMWSSTIDRYLFDGRQQFQPTPYINITTGIEYFKGSYSYSWPLQPVEGNYSYITYTYPAGVSHTSDDVLEIERPSPPSVQCEGALRDAGRVPCVCSTSSLGSPAGRLIWFSGDTVLAAGQYGVTSLQVSTESTLGLDVTCQLDWIITENISITLFVAGKNGAQGTPEGGEDASSALWKGVAIDPIYDRPVQGEATGNSQTYTDLHAVAGRPRRTDAGNGNAPGSNSSSTQPMDQVYENTEHPHIYQNMRIDDAL</sequence>
<keyword evidence="3" id="KW-1185">Reference proteome</keyword>
<dbReference type="EMBL" id="JACVVK020000103">
    <property type="protein sequence ID" value="KAK7492405.1"/>
    <property type="molecule type" value="Genomic_DNA"/>
</dbReference>
<evidence type="ECO:0008006" key="4">
    <source>
        <dbReference type="Google" id="ProtNLM"/>
    </source>
</evidence>
<proteinExistence type="predicted"/>
<evidence type="ECO:0000313" key="3">
    <source>
        <dbReference type="Proteomes" id="UP001519460"/>
    </source>
</evidence>